<keyword evidence="2 5" id="KW-0812">Transmembrane</keyword>
<sequence>MSHKISTGVSLPITIISASIFLLPGLLLWTPNFSVGVGLLIVIYSLYYCARNRSNLTLNKYDLLVLAIFTSYLLANIPITIMDESNLRYIDAPSRILLFFPVYLMFKRELPNLNARFHLEHGVIIGAIGAFIISIYQYYILGLPRVDGFLFSINFGYLSCSLALMNLCLIKNSDRKKLLILGFLCASIATTLTLTRGAIFAIPLLLLLLGWVYRKEVNNRILILSVSSFVFASVLLYFSSPGVQERVDFTTSEFSSILSGNIAESSSSGGRLQLWYASTEAFTKRPLIGLTHSEREALNIELFESGAVTEWVTSVSRGHAHSQYFEMLASNGILSIITIIFLFGITIYLMSKNMSSIFSVAGIIFISGIAIFGLTEVLLQANIINVYFGFFLAFFLASSLYGTKEQRGLLPPEQSS</sequence>
<dbReference type="InterPro" id="IPR051533">
    <property type="entry name" value="WaaL-like"/>
</dbReference>
<dbReference type="Pfam" id="PF04932">
    <property type="entry name" value="Wzy_C"/>
    <property type="match status" value="1"/>
</dbReference>
<feature type="transmembrane region" description="Helical" evidence="5">
    <location>
        <begin position="181"/>
        <end position="209"/>
    </location>
</feature>
<feature type="transmembrane region" description="Helical" evidence="5">
    <location>
        <begin position="386"/>
        <end position="403"/>
    </location>
</feature>
<keyword evidence="7" id="KW-0436">Ligase</keyword>
<feature type="transmembrane region" description="Helical" evidence="5">
    <location>
        <begin position="151"/>
        <end position="169"/>
    </location>
</feature>
<evidence type="ECO:0000256" key="4">
    <source>
        <dbReference type="ARBA" id="ARBA00023136"/>
    </source>
</evidence>
<feature type="transmembrane region" description="Helical" evidence="5">
    <location>
        <begin position="357"/>
        <end position="379"/>
    </location>
</feature>
<feature type="transmembrane region" description="Helical" evidence="5">
    <location>
        <begin position="332"/>
        <end position="351"/>
    </location>
</feature>
<feature type="transmembrane region" description="Helical" evidence="5">
    <location>
        <begin position="118"/>
        <end position="139"/>
    </location>
</feature>
<feature type="domain" description="O-antigen ligase-related" evidence="6">
    <location>
        <begin position="182"/>
        <end position="338"/>
    </location>
</feature>
<feature type="transmembrane region" description="Helical" evidence="5">
    <location>
        <begin position="7"/>
        <end position="27"/>
    </location>
</feature>
<dbReference type="GO" id="GO:0016874">
    <property type="term" value="F:ligase activity"/>
    <property type="evidence" value="ECO:0007669"/>
    <property type="project" value="UniProtKB-KW"/>
</dbReference>
<dbReference type="RefSeq" id="WP_241810525.1">
    <property type="nucleotide sequence ID" value="NZ_AJYG02000100.1"/>
</dbReference>
<organism evidence="7 8">
    <name type="scientific">Enterovibrio norvegicus</name>
    <dbReference type="NCBI Taxonomy" id="188144"/>
    <lineage>
        <taxon>Bacteria</taxon>
        <taxon>Pseudomonadati</taxon>
        <taxon>Pseudomonadota</taxon>
        <taxon>Gammaproteobacteria</taxon>
        <taxon>Vibrionales</taxon>
        <taxon>Vibrionaceae</taxon>
        <taxon>Enterovibrio</taxon>
    </lineage>
</organism>
<dbReference type="InterPro" id="IPR007016">
    <property type="entry name" value="O-antigen_ligase-rel_domated"/>
</dbReference>
<dbReference type="Proteomes" id="UP001569154">
    <property type="component" value="Unassembled WGS sequence"/>
</dbReference>
<dbReference type="PANTHER" id="PTHR37422:SF17">
    <property type="entry name" value="O-ANTIGEN LIGASE"/>
    <property type="match status" value="1"/>
</dbReference>
<comment type="subcellular location">
    <subcellularLocation>
        <location evidence="1">Membrane</location>
        <topology evidence="1">Multi-pass membrane protein</topology>
    </subcellularLocation>
</comment>
<evidence type="ECO:0000313" key="8">
    <source>
        <dbReference type="Proteomes" id="UP001569154"/>
    </source>
</evidence>
<gene>
    <name evidence="7" type="ORF">ACED35_11810</name>
</gene>
<comment type="caution">
    <text evidence="7">The sequence shown here is derived from an EMBL/GenBank/DDBJ whole genome shotgun (WGS) entry which is preliminary data.</text>
</comment>
<evidence type="ECO:0000259" key="6">
    <source>
        <dbReference type="Pfam" id="PF04932"/>
    </source>
</evidence>
<dbReference type="EMBL" id="JBGONM010000024">
    <property type="protein sequence ID" value="MEZ8081803.1"/>
    <property type="molecule type" value="Genomic_DNA"/>
</dbReference>
<evidence type="ECO:0000313" key="7">
    <source>
        <dbReference type="EMBL" id="MEZ8081803.1"/>
    </source>
</evidence>
<keyword evidence="3 5" id="KW-1133">Transmembrane helix</keyword>
<evidence type="ECO:0000256" key="1">
    <source>
        <dbReference type="ARBA" id="ARBA00004141"/>
    </source>
</evidence>
<proteinExistence type="predicted"/>
<evidence type="ECO:0000256" key="2">
    <source>
        <dbReference type="ARBA" id="ARBA00022692"/>
    </source>
</evidence>
<feature type="transmembrane region" description="Helical" evidence="5">
    <location>
        <begin position="62"/>
        <end position="81"/>
    </location>
</feature>
<protein>
    <submittedName>
        <fullName evidence="7">O-antigen ligase family protein</fullName>
    </submittedName>
</protein>
<keyword evidence="8" id="KW-1185">Reference proteome</keyword>
<evidence type="ECO:0000256" key="3">
    <source>
        <dbReference type="ARBA" id="ARBA00022989"/>
    </source>
</evidence>
<accession>A0ABV4L275</accession>
<dbReference type="PANTHER" id="PTHR37422">
    <property type="entry name" value="TEICHURONIC ACID BIOSYNTHESIS PROTEIN TUAE"/>
    <property type="match status" value="1"/>
</dbReference>
<feature type="transmembrane region" description="Helical" evidence="5">
    <location>
        <begin position="33"/>
        <end position="50"/>
    </location>
</feature>
<keyword evidence="4 5" id="KW-0472">Membrane</keyword>
<feature type="transmembrane region" description="Helical" evidence="5">
    <location>
        <begin position="221"/>
        <end position="238"/>
    </location>
</feature>
<reference evidence="7 8" key="1">
    <citation type="submission" date="2024-06" db="EMBL/GenBank/DDBJ databases">
        <authorList>
            <person name="Steensen K."/>
            <person name="Seneca J."/>
            <person name="Bartlau N."/>
            <person name="Yu A.X."/>
            <person name="Polz M.F."/>
        </authorList>
    </citation>
    <scope>NUCLEOTIDE SEQUENCE [LARGE SCALE GENOMIC DNA]</scope>
    <source>
        <strain evidence="7 8">1F260</strain>
    </source>
</reference>
<name>A0ABV4L275_9GAMM</name>
<evidence type="ECO:0000256" key="5">
    <source>
        <dbReference type="SAM" id="Phobius"/>
    </source>
</evidence>